<evidence type="ECO:0000256" key="2">
    <source>
        <dbReference type="SAM" id="Phobius"/>
    </source>
</evidence>
<feature type="transmembrane region" description="Helical" evidence="2">
    <location>
        <begin position="45"/>
        <end position="64"/>
    </location>
</feature>
<dbReference type="EMBL" id="BMLF01000002">
    <property type="protein sequence ID" value="GGM01302.1"/>
    <property type="molecule type" value="Genomic_DNA"/>
</dbReference>
<gene>
    <name evidence="3" type="ORF">GCM10011534_23930</name>
</gene>
<feature type="region of interest" description="Disordered" evidence="1">
    <location>
        <begin position="799"/>
        <end position="842"/>
    </location>
</feature>
<proteinExistence type="predicted"/>
<evidence type="ECO:0000313" key="3">
    <source>
        <dbReference type="EMBL" id="GGM01302.1"/>
    </source>
</evidence>
<reference evidence="3" key="1">
    <citation type="journal article" date="2014" name="Int. J. Syst. Evol. Microbiol.">
        <title>Complete genome sequence of Corynebacterium casei LMG S-19264T (=DSM 44701T), isolated from a smear-ripened cheese.</title>
        <authorList>
            <consortium name="US DOE Joint Genome Institute (JGI-PGF)"/>
            <person name="Walter F."/>
            <person name="Albersmeier A."/>
            <person name="Kalinowski J."/>
            <person name="Ruckert C."/>
        </authorList>
    </citation>
    <scope>NUCLEOTIDE SEQUENCE</scope>
    <source>
        <strain evidence="3">CGMCC 1.6293</strain>
    </source>
</reference>
<comment type="caution">
    <text evidence="3">The sequence shown here is derived from an EMBL/GenBank/DDBJ whole genome shotgun (WGS) entry which is preliminary data.</text>
</comment>
<feature type="region of interest" description="Disordered" evidence="1">
    <location>
        <begin position="661"/>
        <end position="762"/>
    </location>
</feature>
<accession>A0A917SWJ8</accession>
<dbReference type="Proteomes" id="UP000649829">
    <property type="component" value="Unassembled WGS sequence"/>
</dbReference>
<protein>
    <submittedName>
        <fullName evidence="3">ATPase</fullName>
    </submittedName>
</protein>
<feature type="compositionally biased region" description="Gly residues" evidence="1">
    <location>
        <begin position="701"/>
        <end position="711"/>
    </location>
</feature>
<evidence type="ECO:0000256" key="1">
    <source>
        <dbReference type="SAM" id="MobiDB-lite"/>
    </source>
</evidence>
<keyword evidence="2" id="KW-1133">Transmembrane helix</keyword>
<feature type="region of interest" description="Disordered" evidence="1">
    <location>
        <begin position="555"/>
        <end position="581"/>
    </location>
</feature>
<feature type="compositionally biased region" description="Basic and acidic residues" evidence="1">
    <location>
        <begin position="747"/>
        <end position="762"/>
    </location>
</feature>
<evidence type="ECO:0000313" key="4">
    <source>
        <dbReference type="Proteomes" id="UP000649829"/>
    </source>
</evidence>
<dbReference type="RefSeq" id="WP_051630704.1">
    <property type="nucleotide sequence ID" value="NZ_BMLF01000002.1"/>
</dbReference>
<feature type="compositionally biased region" description="Polar residues" evidence="1">
    <location>
        <begin position="661"/>
        <end position="671"/>
    </location>
</feature>
<dbReference type="InterPro" id="IPR012683">
    <property type="entry name" value="CHP02302_TM"/>
</dbReference>
<feature type="compositionally biased region" description="Low complexity" evidence="1">
    <location>
        <begin position="567"/>
        <end position="581"/>
    </location>
</feature>
<keyword evidence="4" id="KW-1185">Reference proteome</keyword>
<organism evidence="3 4">
    <name type="scientific">Pseudooceanicola nanhaiensis</name>
    <dbReference type="NCBI Taxonomy" id="375761"/>
    <lineage>
        <taxon>Bacteria</taxon>
        <taxon>Pseudomonadati</taxon>
        <taxon>Pseudomonadota</taxon>
        <taxon>Alphaproteobacteria</taxon>
        <taxon>Rhodobacterales</taxon>
        <taxon>Paracoccaceae</taxon>
        <taxon>Pseudooceanicola</taxon>
    </lineage>
</organism>
<feature type="compositionally biased region" description="Low complexity" evidence="1">
    <location>
        <begin position="684"/>
        <end position="700"/>
    </location>
</feature>
<dbReference type="AlphaFoldDB" id="A0A917SWJ8"/>
<keyword evidence="2" id="KW-0472">Membrane</keyword>
<feature type="transmembrane region" description="Helical" evidence="2">
    <location>
        <begin position="70"/>
        <end position="89"/>
    </location>
</feature>
<feature type="transmembrane region" description="Helical" evidence="2">
    <location>
        <begin position="167"/>
        <end position="185"/>
    </location>
</feature>
<sequence length="880" mass="96789">MAEQIDGPPSDPRQDDALLRRTMQRIRLPLVLTRIGMFAERAARAFWPLWTLLIAVLAALMLGLQDHASVETVWVAGVLVALAGLWFLVRGAMAFRWPSREDAFQRLDASLVGRPLTALRDAQVMGAEDGASARIWAAHQSRMATRAEAAQPVEPDLRVARFDPFGMRYVALTALCIALLFGSFWRVGSVAGMAPGSAQAAAGPSWEGWVEPPAYTGLPVVYLNDIEAGPLRVAEGSRVTLRLYGEEGAIQVAEDVSGRVGDLPDPGTPSQDFTVARDGTVTIDGPGGRAWDFAVIPDQPPSVTLTGEAEANVDGRMTLPFAASDDYGVEGGEAVITLDLDRLDRRHGLALDPEARDPVVLPLPVPISGSRAEFEENLIDNFSEHPWANMPVTIDLHATDAAGQEGTTEGLEIRLAARRFFDPLAAAVIEMRRDLLWNRENGRRVAQVLKAVSWQPEGLFRKETHYLRLRTVMRRLDAMTKAGPLSAETRDEIAQALWDLALEIEEGDIDDAMERMRMAQEKLNEAMKNGASPQEIARLMQDLRDATQDYLRQLSRQAQREQEQDGTDQPQGQQPEGGMQMTQDDLQKMMDRIQELMEQGRMAEAQQALEELQQMMENMRVTQGQGGQGQSPGDQAMEGLSETLRNQQGLSDEAFRDLQEQYNPGANSGQSQGNTGRNGGMGQGQSHEGQTGEGQQDQPGQGQGQPGGQAQGGTNDDRSLAERQEELRRELDRQRGALPNLGGEAGDAARESLERADRAMRGAEDALRNDDYAGAIDRQSEAMEALREGMRNLGEAMAENQREMQGGQGEMQGNVGGERNDPLGRNAGSNGQLGNDRNMLQGEDVYRRARELLDEIRRRSGEGERPDVELDYLKRLMERF</sequence>
<dbReference type="NCBIfam" id="TIGR02302">
    <property type="entry name" value="aProt_lowcomp"/>
    <property type="match status" value="1"/>
</dbReference>
<name>A0A917SWJ8_9RHOB</name>
<reference evidence="3" key="2">
    <citation type="submission" date="2020-09" db="EMBL/GenBank/DDBJ databases">
        <authorList>
            <person name="Sun Q."/>
            <person name="Zhou Y."/>
        </authorList>
    </citation>
    <scope>NUCLEOTIDE SEQUENCE</scope>
    <source>
        <strain evidence="3">CGMCC 1.6293</strain>
    </source>
</reference>
<dbReference type="Pfam" id="PF13779">
    <property type="entry name" value="DUF4175"/>
    <property type="match status" value="1"/>
</dbReference>
<keyword evidence="2" id="KW-0812">Transmembrane</keyword>
<feature type="compositionally biased region" description="Gly residues" evidence="1">
    <location>
        <begin position="806"/>
        <end position="816"/>
    </location>
</feature>
<feature type="compositionally biased region" description="Basic and acidic residues" evidence="1">
    <location>
        <begin position="715"/>
        <end position="735"/>
    </location>
</feature>